<reference evidence="1" key="1">
    <citation type="submission" date="2024-02" db="EMBL/GenBank/DDBJ databases">
        <title>Metagenome Assembled Genome of Zalaria obscura JY119.</title>
        <authorList>
            <person name="Vighnesh L."/>
            <person name="Jagadeeshwari U."/>
            <person name="Venkata Ramana C."/>
            <person name="Sasikala C."/>
        </authorList>
    </citation>
    <scope>NUCLEOTIDE SEQUENCE</scope>
    <source>
        <strain evidence="1">JY119</strain>
    </source>
</reference>
<evidence type="ECO:0000313" key="2">
    <source>
        <dbReference type="Proteomes" id="UP001320706"/>
    </source>
</evidence>
<accession>A0ACC3SLE7</accession>
<proteinExistence type="predicted"/>
<sequence>MADINVEDVLSKLTPLEKVSLLADGPNGVRGTKFFNGVPAACFPCGTGLGATWDQDLLEEAGRLMGEECIAKGAHVLLGPTINMQRSPLGGRGFESLSEDPVLAGLGAAALIRGIQSKGVVATIKHFVANDQEHQRQSVDAIVTERALREIYMLPFQLAVRDSKPKAFMTAYNKVNGTHVSENAKIIQTTLRDEWGWRGLVMSDWFGTYSTTEAINAGLDLEMPGPTRFRGEAALHAFLSNKFKPTALDDRAREVLQLVKECAMSGIKEDAPERTLDNPETSALLRRIAAESIVLLKNEGNVLPFRNDKPILVIGPNAKYAAFCGGGSAALAPYYAVTPFDGISAKAKGQKVDFAIGCYSHKELPLVGSSWKTSVDKGSESGLVFRAYNDPPCVTNRECVDEIHITNANMMFMDYKCDGIKTDLWYATIEGYYTAEGDGDYELGDCVYGSARVFVDGKEVIDNATTQRKGSSFFGCGTVEERATVPVKQGQTYHILVDFASAPTNKIIGADTVAFGGGAVRIGGAFKIDEEWEIEHAAALAKEAAQVVVCAGLNMDWETEGSDREHMHLPGHMDRLISAVAAANPKTVVVMQSGTPVEMPWLSSVAGLVQAWYGGNECGNAIADVLFGDVNPSGKLPLSFPVRNEDNPAFLNYRSEGGRTLYGEDVYVGYRYYDTVKRPVNFGFGHGLSYTTFALSKLNVKIDGQNLAVSVDVSNTGERSGAQTVQVYVSQEVPKIRRPVKELKGFTKVLLAKGESKTVDITITLKYAASWFDEHMDKWIMEKGKYKVLVGDSSDLTEGAVQGEFEIEKTTWWTGL</sequence>
<keyword evidence="2" id="KW-1185">Reference proteome</keyword>
<organism evidence="1 2">
    <name type="scientific">Zalaria obscura</name>
    <dbReference type="NCBI Taxonomy" id="2024903"/>
    <lineage>
        <taxon>Eukaryota</taxon>
        <taxon>Fungi</taxon>
        <taxon>Dikarya</taxon>
        <taxon>Ascomycota</taxon>
        <taxon>Pezizomycotina</taxon>
        <taxon>Dothideomycetes</taxon>
        <taxon>Dothideomycetidae</taxon>
        <taxon>Dothideales</taxon>
        <taxon>Zalariaceae</taxon>
        <taxon>Zalaria</taxon>
    </lineage>
</organism>
<gene>
    <name evidence="1" type="primary">BGL1</name>
    <name evidence="1" type="ORF">M8818_001381</name>
</gene>
<comment type="caution">
    <text evidence="1">The sequence shown here is derived from an EMBL/GenBank/DDBJ whole genome shotgun (WGS) entry which is preliminary data.</text>
</comment>
<keyword evidence="1" id="KW-0326">Glycosidase</keyword>
<evidence type="ECO:0000313" key="1">
    <source>
        <dbReference type="EMBL" id="KAK8217622.1"/>
    </source>
</evidence>
<dbReference type="Proteomes" id="UP001320706">
    <property type="component" value="Unassembled WGS sequence"/>
</dbReference>
<protein>
    <submittedName>
        <fullName evidence="1">Beta-glucosidase</fullName>
        <ecNumber evidence="1">3.2.1.21</ecNumber>
    </submittedName>
</protein>
<dbReference type="EMBL" id="JAMKPW020000005">
    <property type="protein sequence ID" value="KAK8217622.1"/>
    <property type="molecule type" value="Genomic_DNA"/>
</dbReference>
<dbReference type="EC" id="3.2.1.21" evidence="1"/>
<keyword evidence="1" id="KW-0378">Hydrolase</keyword>
<name>A0ACC3SLE7_9PEZI</name>